<proteinExistence type="predicted"/>
<evidence type="ECO:0000313" key="2">
    <source>
        <dbReference type="EMBL" id="CAG7557561.1"/>
    </source>
</evidence>
<feature type="region of interest" description="Disordered" evidence="1">
    <location>
        <begin position="309"/>
        <end position="333"/>
    </location>
</feature>
<evidence type="ECO:0000313" key="3">
    <source>
        <dbReference type="Proteomes" id="UP000693738"/>
    </source>
</evidence>
<evidence type="ECO:0000256" key="1">
    <source>
        <dbReference type="SAM" id="MobiDB-lite"/>
    </source>
</evidence>
<dbReference type="AlphaFoldDB" id="A0A8J2IHS3"/>
<organism evidence="2 3">
    <name type="scientific">Fusarium equiseti</name>
    <name type="common">Fusarium scirpi</name>
    <dbReference type="NCBI Taxonomy" id="61235"/>
    <lineage>
        <taxon>Eukaryota</taxon>
        <taxon>Fungi</taxon>
        <taxon>Dikarya</taxon>
        <taxon>Ascomycota</taxon>
        <taxon>Pezizomycotina</taxon>
        <taxon>Sordariomycetes</taxon>
        <taxon>Hypocreomycetidae</taxon>
        <taxon>Hypocreales</taxon>
        <taxon>Nectriaceae</taxon>
        <taxon>Fusarium</taxon>
        <taxon>Fusarium incarnatum-equiseti species complex</taxon>
    </lineage>
</organism>
<gene>
    <name evidence="2" type="ORF">FEQUK3_LOCUS3255</name>
</gene>
<sequence>MGVRFPKPSPNLGRMAKTSPAYKVRVRYMDSTNYIPFRDPAYDIKEPVTGLLVPKMLMTDDEIIREIHLEARMLQRVQEYFKTQIEAGVKGIPNSRCLKAKELDLARRLEPIYNLDKFPNDPCPFEQDWVTKQGTLTIVRKEFTTYATQMLAAGPTKPLKSFVELTLGKEALQKEIDHFWLFGNPNRQIYDLDSLDAYNEGVKRYNEEMKLMKLMERAKTPAEAIKPFVVYKKFEKYAAHQCTEEELAEIAQRRQETLGMGTPSERAGRCYLFDMIDSQPWALEALEKQAEDNEEAKNHLEWLFKQKASQATNKKDEPVSDTTDTTSINGATSEQEEMIRQMYALTVKGCEEHVFDIERSTTNRQPNCRPVDKTHCPMGTLI</sequence>
<dbReference type="Proteomes" id="UP000693738">
    <property type="component" value="Unassembled WGS sequence"/>
</dbReference>
<protein>
    <submittedName>
        <fullName evidence="2">Uncharacterized protein</fullName>
    </submittedName>
</protein>
<name>A0A8J2IHS3_FUSEQ</name>
<comment type="caution">
    <text evidence="2">The sequence shown here is derived from an EMBL/GenBank/DDBJ whole genome shotgun (WGS) entry which is preliminary data.</text>
</comment>
<feature type="compositionally biased region" description="Polar residues" evidence="1">
    <location>
        <begin position="320"/>
        <end position="333"/>
    </location>
</feature>
<dbReference type="EMBL" id="CAJSTJ010000119">
    <property type="protein sequence ID" value="CAG7557561.1"/>
    <property type="molecule type" value="Genomic_DNA"/>
</dbReference>
<reference evidence="2" key="1">
    <citation type="submission" date="2021-05" db="EMBL/GenBank/DDBJ databases">
        <authorList>
            <person name="Khan N."/>
        </authorList>
    </citation>
    <scope>NUCLEOTIDE SEQUENCE</scope>
</reference>
<accession>A0A8J2IHS3</accession>